<dbReference type="AlphaFoldDB" id="A0A6P8V344"/>
<keyword evidence="4 11" id="KW-1133">Transmembrane helix</keyword>
<evidence type="ECO:0000259" key="12">
    <source>
        <dbReference type="PROSITE" id="PS50262"/>
    </source>
</evidence>
<keyword evidence="7 9" id="KW-0675">Receptor</keyword>
<dbReference type="GO" id="GO:0045028">
    <property type="term" value="F:G protein-coupled purinergic nucleotide receptor activity"/>
    <property type="evidence" value="ECO:0007669"/>
    <property type="project" value="TreeGrafter"/>
</dbReference>
<dbReference type="PROSITE" id="PS00237">
    <property type="entry name" value="G_PROTEIN_RECEP_F1_1"/>
    <property type="match status" value="1"/>
</dbReference>
<feature type="domain" description="G-protein coupled receptors family 1 profile" evidence="12">
    <location>
        <begin position="44"/>
        <end position="308"/>
    </location>
</feature>
<feature type="region of interest" description="Disordered" evidence="10">
    <location>
        <begin position="331"/>
        <end position="363"/>
    </location>
</feature>
<evidence type="ECO:0000256" key="3">
    <source>
        <dbReference type="ARBA" id="ARBA00022692"/>
    </source>
</evidence>
<dbReference type="PANTHER" id="PTHR24233">
    <property type="entry name" value="P2Y PURINOCEPTOR-RELATED G-PROTEIN COUPLED RECEPTOR"/>
    <property type="match status" value="1"/>
</dbReference>
<organism evidence="13 14">
    <name type="scientific">Gymnodraco acuticeps</name>
    <name type="common">Antarctic dragonfish</name>
    <dbReference type="NCBI Taxonomy" id="8218"/>
    <lineage>
        <taxon>Eukaryota</taxon>
        <taxon>Metazoa</taxon>
        <taxon>Chordata</taxon>
        <taxon>Craniata</taxon>
        <taxon>Vertebrata</taxon>
        <taxon>Euteleostomi</taxon>
        <taxon>Actinopterygii</taxon>
        <taxon>Neopterygii</taxon>
        <taxon>Teleostei</taxon>
        <taxon>Neoteleostei</taxon>
        <taxon>Acanthomorphata</taxon>
        <taxon>Eupercaria</taxon>
        <taxon>Perciformes</taxon>
        <taxon>Notothenioidei</taxon>
        <taxon>Bathydraconidae</taxon>
        <taxon>Gymnodraco</taxon>
    </lineage>
</organism>
<keyword evidence="5 9" id="KW-0297">G-protein coupled receptor</keyword>
<dbReference type="InParanoid" id="A0A6P8V344"/>
<feature type="transmembrane region" description="Helical" evidence="11">
    <location>
        <begin position="147"/>
        <end position="170"/>
    </location>
</feature>
<evidence type="ECO:0000256" key="10">
    <source>
        <dbReference type="SAM" id="MobiDB-lite"/>
    </source>
</evidence>
<dbReference type="InterPro" id="IPR017452">
    <property type="entry name" value="GPCR_Rhodpsn_7TM"/>
</dbReference>
<feature type="transmembrane region" description="Helical" evidence="11">
    <location>
        <begin position="292"/>
        <end position="312"/>
    </location>
</feature>
<dbReference type="InterPro" id="IPR000276">
    <property type="entry name" value="GPCR_Rhodpsn"/>
</dbReference>
<dbReference type="PANTHER" id="PTHR24233:SF3">
    <property type="entry name" value="P2Y PURINOCEPTOR 14"/>
    <property type="match status" value="1"/>
</dbReference>
<evidence type="ECO:0000256" key="2">
    <source>
        <dbReference type="ARBA" id="ARBA00022475"/>
    </source>
</evidence>
<dbReference type="Pfam" id="PF00001">
    <property type="entry name" value="7tm_1"/>
    <property type="match status" value="1"/>
</dbReference>
<feature type="transmembrane region" description="Helical" evidence="11">
    <location>
        <begin position="212"/>
        <end position="233"/>
    </location>
</feature>
<feature type="transmembrane region" description="Helical" evidence="11">
    <location>
        <begin position="104"/>
        <end position="126"/>
    </location>
</feature>
<feature type="transmembrane region" description="Helical" evidence="11">
    <location>
        <begin position="65"/>
        <end position="84"/>
    </location>
</feature>
<keyword evidence="2" id="KW-1003">Cell membrane</keyword>
<dbReference type="RefSeq" id="XP_034084654.1">
    <property type="nucleotide sequence ID" value="XM_034228763.1"/>
</dbReference>
<dbReference type="KEGG" id="gacu:117554358"/>
<proteinExistence type="inferred from homology"/>
<keyword evidence="8 9" id="KW-0807">Transducer</keyword>
<dbReference type="Gene3D" id="1.20.1070.10">
    <property type="entry name" value="Rhodopsin 7-helix transmembrane proteins"/>
    <property type="match status" value="1"/>
</dbReference>
<dbReference type="Proteomes" id="UP000515161">
    <property type="component" value="Unplaced"/>
</dbReference>
<keyword evidence="6 11" id="KW-0472">Membrane</keyword>
<dbReference type="SUPFAM" id="SSF81321">
    <property type="entry name" value="Family A G protein-coupled receptor-like"/>
    <property type="match status" value="1"/>
</dbReference>
<dbReference type="FunCoup" id="A0A6P8V344">
    <property type="interactions" value="156"/>
</dbReference>
<protein>
    <submittedName>
        <fullName evidence="14">P2Y purinoceptor 14-like</fullName>
    </submittedName>
</protein>
<dbReference type="PRINTS" id="PR00237">
    <property type="entry name" value="GPCRRHODOPSN"/>
</dbReference>
<comment type="subcellular location">
    <subcellularLocation>
        <location evidence="1">Cell membrane</location>
        <topology evidence="1">Multi-pass membrane protein</topology>
    </subcellularLocation>
</comment>
<keyword evidence="13" id="KW-1185">Reference proteome</keyword>
<dbReference type="GeneID" id="117554358"/>
<evidence type="ECO:0000256" key="8">
    <source>
        <dbReference type="ARBA" id="ARBA00023224"/>
    </source>
</evidence>
<dbReference type="PRINTS" id="PR01157">
    <property type="entry name" value="P2YPURNOCPTR"/>
</dbReference>
<gene>
    <name evidence="14" type="primary">LOC117554358</name>
</gene>
<evidence type="ECO:0000313" key="14">
    <source>
        <dbReference type="RefSeq" id="XP_034084654.1"/>
    </source>
</evidence>
<keyword evidence="3 9" id="KW-0812">Transmembrane</keyword>
<feature type="transmembrane region" description="Helical" evidence="11">
    <location>
        <begin position="254"/>
        <end position="277"/>
    </location>
</feature>
<evidence type="ECO:0000256" key="11">
    <source>
        <dbReference type="SAM" id="Phobius"/>
    </source>
</evidence>
<dbReference type="GO" id="GO:0005886">
    <property type="term" value="C:plasma membrane"/>
    <property type="evidence" value="ECO:0007669"/>
    <property type="project" value="UniProtKB-SubCell"/>
</dbReference>
<evidence type="ECO:0000256" key="7">
    <source>
        <dbReference type="ARBA" id="ARBA00023170"/>
    </source>
</evidence>
<evidence type="ECO:0000256" key="5">
    <source>
        <dbReference type="ARBA" id="ARBA00023040"/>
    </source>
</evidence>
<feature type="transmembrane region" description="Helical" evidence="11">
    <location>
        <begin position="33"/>
        <end position="53"/>
    </location>
</feature>
<evidence type="ECO:0000313" key="13">
    <source>
        <dbReference type="Proteomes" id="UP000515161"/>
    </source>
</evidence>
<evidence type="ECO:0000256" key="4">
    <source>
        <dbReference type="ARBA" id="ARBA00022989"/>
    </source>
</evidence>
<evidence type="ECO:0000256" key="9">
    <source>
        <dbReference type="RuleBase" id="RU000688"/>
    </source>
</evidence>
<name>A0A6P8V344_GYMAC</name>
<dbReference type="PROSITE" id="PS50262">
    <property type="entry name" value="G_PROTEIN_RECEP_F1_2"/>
    <property type="match status" value="1"/>
</dbReference>
<evidence type="ECO:0000256" key="1">
    <source>
        <dbReference type="ARBA" id="ARBA00004651"/>
    </source>
</evidence>
<dbReference type="OrthoDB" id="6163051at2759"/>
<accession>A0A6P8V344</accession>
<evidence type="ECO:0000256" key="6">
    <source>
        <dbReference type="ARBA" id="ARBA00023136"/>
    </source>
</evidence>
<comment type="similarity">
    <text evidence="9">Belongs to the G-protein coupled receptor 1 family.</text>
</comment>
<sequence>MDHQNTSHVPTNQSDYSSIFPRQCCGGVVLPSLYILTFVVGLALNGVAACIFFRVPSDSGLVVYLKNMVVADLLMLFTFPFKIAADLGLGGWQMYVVTCRYTAVLFYCSMYVGMVFMGLISLERYVKIVRHTSSTTSSRSRWCRVSMLLLLQRVGFAQGLALFTWSFLFLCLLPNVVLTSKPAKETHLRLCVELKTLLGQQWHDFSVFFNNALFWLTLSLLFFCYTSIACHLYRSYRRMRRDESDICRKSKRSIFSILIVFFVCFVPHHVVLLLYTLCENCKGFLMVQLKEATLFLSAINVCLDPVIYFLMCRTFRESLIRKLSGRRGRRERWEGSHTTGQSVTYLGGGQEVRKGGEETNEGG</sequence>
<reference evidence="14" key="1">
    <citation type="submission" date="2025-08" db="UniProtKB">
        <authorList>
            <consortium name="RefSeq"/>
        </authorList>
    </citation>
    <scope>IDENTIFICATION</scope>
</reference>